<dbReference type="Gene3D" id="3.30.420.10">
    <property type="entry name" value="Ribonuclease H-like superfamily/Ribonuclease H"/>
    <property type="match status" value="1"/>
</dbReference>
<keyword evidence="6" id="KW-1185">Reference proteome</keyword>
<dbReference type="SUPFAM" id="SSF53098">
    <property type="entry name" value="Ribonuclease H-like"/>
    <property type="match status" value="1"/>
</dbReference>
<dbReference type="PANTHER" id="PTHR30231">
    <property type="entry name" value="DNA POLYMERASE III SUBUNIT EPSILON"/>
    <property type="match status" value="1"/>
</dbReference>
<dbReference type="AlphaFoldDB" id="A0A2T8HLF1"/>
<feature type="domain" description="Exonuclease" evidence="4">
    <location>
        <begin position="3"/>
        <end position="191"/>
    </location>
</feature>
<evidence type="ECO:0000313" key="6">
    <source>
        <dbReference type="Proteomes" id="UP000245627"/>
    </source>
</evidence>
<dbReference type="OrthoDB" id="9803925at2"/>
<proteinExistence type="predicted"/>
<dbReference type="Pfam" id="PF00929">
    <property type="entry name" value="RNase_T"/>
    <property type="match status" value="1"/>
</dbReference>
<protein>
    <submittedName>
        <fullName evidence="5">3'-5' exonuclease</fullName>
    </submittedName>
</protein>
<keyword evidence="3 5" id="KW-0269">Exonuclease</keyword>
<organism evidence="5 6">
    <name type="scientific">Sphingobacterium corticibacter</name>
    <dbReference type="NCBI Taxonomy" id="2171749"/>
    <lineage>
        <taxon>Bacteria</taxon>
        <taxon>Pseudomonadati</taxon>
        <taxon>Bacteroidota</taxon>
        <taxon>Sphingobacteriia</taxon>
        <taxon>Sphingobacteriales</taxon>
        <taxon>Sphingobacteriaceae</taxon>
        <taxon>Sphingobacterium</taxon>
    </lineage>
</organism>
<keyword evidence="1" id="KW-0540">Nuclease</keyword>
<dbReference type="SMART" id="SM00479">
    <property type="entry name" value="EXOIII"/>
    <property type="match status" value="1"/>
</dbReference>
<accession>A0A2T8HLF1</accession>
<reference evidence="5 6" key="1">
    <citation type="submission" date="2018-04" db="EMBL/GenBank/DDBJ databases">
        <title>Sphingobacterium cortibacter sp. nov.</title>
        <authorList>
            <person name="Li Y."/>
        </authorList>
    </citation>
    <scope>NUCLEOTIDE SEQUENCE [LARGE SCALE GENOMIC DNA]</scope>
    <source>
        <strain evidence="5 6">2c-3</strain>
    </source>
</reference>
<dbReference type="GO" id="GO:0006259">
    <property type="term" value="P:DNA metabolic process"/>
    <property type="evidence" value="ECO:0007669"/>
    <property type="project" value="UniProtKB-ARBA"/>
</dbReference>
<dbReference type="GO" id="GO:0003676">
    <property type="term" value="F:nucleic acid binding"/>
    <property type="evidence" value="ECO:0007669"/>
    <property type="project" value="InterPro"/>
</dbReference>
<name>A0A2T8HLF1_9SPHI</name>
<gene>
    <name evidence="5" type="ORF">DC487_01130</name>
</gene>
<evidence type="ECO:0000259" key="4">
    <source>
        <dbReference type="SMART" id="SM00479"/>
    </source>
</evidence>
<dbReference type="GO" id="GO:0008408">
    <property type="term" value="F:3'-5' exonuclease activity"/>
    <property type="evidence" value="ECO:0007669"/>
    <property type="project" value="TreeGrafter"/>
</dbReference>
<keyword evidence="2" id="KW-0378">Hydrolase</keyword>
<dbReference type="EMBL" id="QDKG01000001">
    <property type="protein sequence ID" value="PVH26257.1"/>
    <property type="molecule type" value="Genomic_DNA"/>
</dbReference>
<evidence type="ECO:0000256" key="2">
    <source>
        <dbReference type="ARBA" id="ARBA00022801"/>
    </source>
</evidence>
<dbReference type="RefSeq" id="WP_116774122.1">
    <property type="nucleotide sequence ID" value="NZ_QDKG01000001.1"/>
</dbReference>
<evidence type="ECO:0000256" key="1">
    <source>
        <dbReference type="ARBA" id="ARBA00022722"/>
    </source>
</evidence>
<dbReference type="InterPro" id="IPR013520">
    <property type="entry name" value="Ribonucl_H"/>
</dbReference>
<evidence type="ECO:0000256" key="3">
    <source>
        <dbReference type="ARBA" id="ARBA00022839"/>
    </source>
</evidence>
<dbReference type="InterPro" id="IPR012337">
    <property type="entry name" value="RNaseH-like_sf"/>
</dbReference>
<dbReference type="Proteomes" id="UP000245627">
    <property type="component" value="Unassembled WGS sequence"/>
</dbReference>
<comment type="caution">
    <text evidence="5">The sequence shown here is derived from an EMBL/GenBank/DDBJ whole genome shotgun (WGS) entry which is preliminary data.</text>
</comment>
<sequence>MAKILFYDIETTGTMYWKNGIHQLSGIVDIDGKIVESFDIKMQPNPKAVIDDEALKIAGVSREQIESYGTGMIQGYNNLVSILSKHVSKFDKSDKFHLCGFNNRGFDDPFLRAFFTQCGDNYFGSWFWANSLDVMVLASQHFMTTRSKMKDFKLSTVAENLNIELSHEQLHDALYDVTITRQCYYELCPIS</sequence>
<dbReference type="PANTHER" id="PTHR30231:SF4">
    <property type="entry name" value="PROTEIN NEN2"/>
    <property type="match status" value="1"/>
</dbReference>
<evidence type="ECO:0000313" key="5">
    <source>
        <dbReference type="EMBL" id="PVH26257.1"/>
    </source>
</evidence>
<dbReference type="InterPro" id="IPR036397">
    <property type="entry name" value="RNaseH_sf"/>
</dbReference>